<feature type="compositionally biased region" description="Low complexity" evidence="1">
    <location>
        <begin position="205"/>
        <end position="216"/>
    </location>
</feature>
<evidence type="ECO:0000313" key="6">
    <source>
        <dbReference type="RefSeq" id="XP_016479074.1"/>
    </source>
</evidence>
<reference key="1">
    <citation type="journal article" date="2014" name="Nat. Commun.">
        <title>The tobacco genome sequence and its comparison with those of tomato and potato.</title>
        <authorList>
            <person name="Sierro N."/>
            <person name="Battey J.N."/>
            <person name="Ouadi S."/>
            <person name="Bakaher N."/>
            <person name="Bovet L."/>
            <person name="Willig A."/>
            <person name="Goepfert S."/>
            <person name="Peitsch M.C."/>
            <person name="Ivanov N.V."/>
        </authorList>
    </citation>
    <scope>NUCLEOTIDE SEQUENCE [LARGE SCALE GENOMIC DNA]</scope>
    <source>
        <strain>cv. TN90</strain>
    </source>
</reference>
<organism evidence="6">
    <name type="scientific">Nicotiana tabacum</name>
    <name type="common">Common tobacco</name>
    <dbReference type="NCBI Taxonomy" id="4097"/>
    <lineage>
        <taxon>Eukaryota</taxon>
        <taxon>Viridiplantae</taxon>
        <taxon>Streptophyta</taxon>
        <taxon>Embryophyta</taxon>
        <taxon>Tracheophyta</taxon>
        <taxon>Spermatophyta</taxon>
        <taxon>Magnoliopsida</taxon>
        <taxon>eudicotyledons</taxon>
        <taxon>Gunneridae</taxon>
        <taxon>Pentapetalae</taxon>
        <taxon>asterids</taxon>
        <taxon>lamiids</taxon>
        <taxon>Solanales</taxon>
        <taxon>Solanaceae</taxon>
        <taxon>Nicotianoideae</taxon>
        <taxon>Nicotianeae</taxon>
        <taxon>Nicotiana</taxon>
    </lineage>
</organism>
<dbReference type="InterPro" id="IPR029480">
    <property type="entry name" value="Transpos_assoc"/>
</dbReference>
<evidence type="ECO:0000256" key="1">
    <source>
        <dbReference type="SAM" id="MobiDB-lite"/>
    </source>
</evidence>
<dbReference type="RefSeq" id="XP_016479065.1">
    <property type="nucleotide sequence ID" value="XM_016623579.1"/>
</dbReference>
<evidence type="ECO:0000259" key="2">
    <source>
        <dbReference type="Pfam" id="PF13963"/>
    </source>
</evidence>
<protein>
    <recommendedName>
        <fullName evidence="2">Transposase-associated domain-containing protein</fullName>
    </recommendedName>
</protein>
<dbReference type="RefSeq" id="XP_016479074.1">
    <property type="nucleotide sequence ID" value="XM_016623588.1"/>
</dbReference>
<dbReference type="Pfam" id="PF13963">
    <property type="entry name" value="Transpos_assoc"/>
    <property type="match status" value="1"/>
</dbReference>
<dbReference type="KEGG" id="nta:107800408"/>
<feature type="region of interest" description="Disordered" evidence="1">
    <location>
        <begin position="205"/>
        <end position="226"/>
    </location>
</feature>
<dbReference type="RefSeq" id="XP_016479059.1">
    <property type="nucleotide sequence ID" value="XM_016623573.1"/>
</dbReference>
<dbReference type="PaxDb" id="4097-A0A1S4AQW3"/>
<evidence type="ECO:0000313" key="4">
    <source>
        <dbReference type="RefSeq" id="XP_016479059.1"/>
    </source>
</evidence>
<dbReference type="Proteomes" id="UP000790787">
    <property type="component" value="Chromosome 10"/>
</dbReference>
<evidence type="ECO:0000313" key="5">
    <source>
        <dbReference type="RefSeq" id="XP_016479065.1"/>
    </source>
</evidence>
<dbReference type="AlphaFoldDB" id="A0A1S4AQW3"/>
<gene>
    <name evidence="4 5 6" type="primary">LOC107800408</name>
</gene>
<dbReference type="OrthoDB" id="1227414at2759"/>
<dbReference type="GeneID" id="107800408"/>
<name>A0A1S4AQW3_TOBAC</name>
<evidence type="ECO:0000313" key="3">
    <source>
        <dbReference type="Proteomes" id="UP000790787"/>
    </source>
</evidence>
<reference evidence="4 5" key="2">
    <citation type="submission" date="2025-04" db="UniProtKB">
        <authorList>
            <consortium name="RefSeq"/>
        </authorList>
    </citation>
    <scope>IDENTIFICATION</scope>
</reference>
<feature type="domain" description="Transposase-associated" evidence="2">
    <location>
        <begin position="7"/>
        <end position="86"/>
    </location>
</feature>
<keyword evidence="3" id="KW-1185">Reference proteome</keyword>
<proteinExistence type="predicted"/>
<accession>A0A1S4AQW3</accession>
<sequence>MEPEQHRWMYNRNYPNRGGLDVEFIQGVAKFIDYAKPLSQFGDEGTIRCPCGNCKRRKLLKPEIVKFHLYKEGFKEKYHLRTAHEEFEPSVNAHFQNFSDSKVIQWKTSQAKAARASKKDSSLHTEGLVTMRTRRRLVYKRYGSSDEVFPETHAKKKKDGKRVWVESQAEQTYVRMSINKALEYTRSRSINDQDGQRSFNRQSLRFSGASSSSQSSVNQDKPEDELEATRRKLETMQRQLEITQRLLELSQRSLQEKNDDYKRIDKDIKQLKAQVKWMVKSVKNNNIRLPVSRQIDFDNNEPVNDAVPGDNDV</sequence>